<dbReference type="InterPro" id="IPR040706">
    <property type="entry name" value="Zf-MYST"/>
</dbReference>
<feature type="region of interest" description="Disordered" evidence="22">
    <location>
        <begin position="2023"/>
        <end position="2150"/>
    </location>
</feature>
<dbReference type="GO" id="GO:0003682">
    <property type="term" value="F:chromatin binding"/>
    <property type="evidence" value="ECO:0007669"/>
    <property type="project" value="TreeGrafter"/>
</dbReference>
<feature type="compositionally biased region" description="Basic residues" evidence="22">
    <location>
        <begin position="1433"/>
        <end position="1463"/>
    </location>
</feature>
<dbReference type="SUPFAM" id="SSF55729">
    <property type="entry name" value="Acyl-CoA N-acyltransferases (Nat)"/>
    <property type="match status" value="1"/>
</dbReference>
<dbReference type="InterPro" id="IPR002717">
    <property type="entry name" value="HAT_MYST-type"/>
</dbReference>
<dbReference type="Pfam" id="PF01853">
    <property type="entry name" value="MOZ_SAS"/>
    <property type="match status" value="1"/>
</dbReference>
<evidence type="ECO:0000256" key="12">
    <source>
        <dbReference type="ARBA" id="ARBA00022843"/>
    </source>
</evidence>
<dbReference type="SMART" id="SM00249">
    <property type="entry name" value="PHD"/>
    <property type="match status" value="2"/>
</dbReference>
<feature type="domain" description="MYST-type HAT" evidence="25">
    <location>
        <begin position="920"/>
        <end position="1194"/>
    </location>
</feature>
<dbReference type="CDD" id="cd15618">
    <property type="entry name" value="PHD1_MOZ_MORF"/>
    <property type="match status" value="1"/>
</dbReference>
<dbReference type="PANTHER" id="PTHR10615:SF73">
    <property type="entry name" value="HISTONE ACETYLTRANSFERASE KAT6B"/>
    <property type="match status" value="1"/>
</dbReference>
<evidence type="ECO:0000256" key="2">
    <source>
        <dbReference type="ARBA" id="ARBA00010107"/>
    </source>
</evidence>
<comment type="catalytic activity">
    <reaction evidence="18">
        <text>L-lysyl-[protein] + acetyl-CoA = N(6)-acetyl-L-lysyl-[protein] + CoA + H(+)</text>
        <dbReference type="Rhea" id="RHEA:45948"/>
        <dbReference type="Rhea" id="RHEA-COMP:9752"/>
        <dbReference type="Rhea" id="RHEA-COMP:10731"/>
        <dbReference type="ChEBI" id="CHEBI:15378"/>
        <dbReference type="ChEBI" id="CHEBI:29969"/>
        <dbReference type="ChEBI" id="CHEBI:57287"/>
        <dbReference type="ChEBI" id="CHEBI:57288"/>
        <dbReference type="ChEBI" id="CHEBI:61930"/>
        <dbReference type="EC" id="2.3.1.48"/>
    </reaction>
</comment>
<proteinExistence type="inferred from homology"/>
<dbReference type="InterPro" id="IPR036388">
    <property type="entry name" value="WH-like_DNA-bd_sf"/>
</dbReference>
<dbReference type="InterPro" id="IPR011011">
    <property type="entry name" value="Znf_FYVE_PHD"/>
</dbReference>
<feature type="region of interest" description="Disordered" evidence="22">
    <location>
        <begin position="67"/>
        <end position="89"/>
    </location>
</feature>
<feature type="domain" description="PHD-type" evidence="23">
    <location>
        <begin position="334"/>
        <end position="393"/>
    </location>
</feature>
<feature type="compositionally biased region" description="Low complexity" evidence="22">
    <location>
        <begin position="2110"/>
        <end position="2148"/>
    </location>
</feature>
<evidence type="ECO:0000256" key="21">
    <source>
        <dbReference type="SAM" id="Coils"/>
    </source>
</evidence>
<feature type="compositionally biased region" description="Acidic residues" evidence="22">
    <location>
        <begin position="1621"/>
        <end position="1638"/>
    </location>
</feature>
<evidence type="ECO:0000313" key="27">
    <source>
        <dbReference type="Proteomes" id="UP001652741"/>
    </source>
</evidence>
<feature type="region of interest" description="Disordered" evidence="22">
    <location>
        <begin position="2336"/>
        <end position="2367"/>
    </location>
</feature>
<evidence type="ECO:0000256" key="8">
    <source>
        <dbReference type="ARBA" id="ARBA00022723"/>
    </source>
</evidence>
<feature type="domain" description="H15" evidence="24">
    <location>
        <begin position="111"/>
        <end position="184"/>
    </location>
</feature>
<feature type="domain" description="PHD-type" evidence="23">
    <location>
        <begin position="390"/>
        <end position="469"/>
    </location>
</feature>
<comment type="subcellular location">
    <subcellularLocation>
        <location evidence="1">Nucleus</location>
    </subcellularLocation>
</comment>
<name>A0A1S3STZ3_SALSA</name>
<reference evidence="28 29" key="1">
    <citation type="submission" date="2025-05" db="UniProtKB">
        <authorList>
            <consortium name="RefSeq"/>
        </authorList>
    </citation>
    <scope>IDENTIFICATION</scope>
</reference>
<dbReference type="PROSITE" id="PS51504">
    <property type="entry name" value="H15"/>
    <property type="match status" value="1"/>
</dbReference>
<dbReference type="RefSeq" id="XP_014067802.2">
    <property type="nucleotide sequence ID" value="XM_014212327.2"/>
</dbReference>
<evidence type="ECO:0000256" key="9">
    <source>
        <dbReference type="ARBA" id="ARBA00022737"/>
    </source>
</evidence>
<keyword evidence="7" id="KW-0808">Transferase</keyword>
<evidence type="ECO:0000256" key="1">
    <source>
        <dbReference type="ARBA" id="ARBA00004123"/>
    </source>
</evidence>
<dbReference type="PROSITE" id="PS52014">
    <property type="entry name" value="SAMD1_WH"/>
    <property type="match status" value="1"/>
</dbReference>
<feature type="region of interest" description="Disordered" evidence="22">
    <location>
        <begin position="567"/>
        <end position="589"/>
    </location>
</feature>
<evidence type="ECO:0000256" key="7">
    <source>
        <dbReference type="ARBA" id="ARBA00022679"/>
    </source>
</evidence>
<feature type="compositionally biased region" description="Basic and acidic residues" evidence="22">
    <location>
        <begin position="1510"/>
        <end position="1534"/>
    </location>
</feature>
<feature type="compositionally biased region" description="Low complexity" evidence="22">
    <location>
        <begin position="2237"/>
        <end position="2253"/>
    </location>
</feature>
<dbReference type="InterPro" id="IPR019787">
    <property type="entry name" value="Znf_PHD-finger"/>
</dbReference>
<feature type="compositionally biased region" description="Low complexity" evidence="22">
    <location>
        <begin position="1829"/>
        <end position="1864"/>
    </location>
</feature>
<feature type="compositionally biased region" description="Low complexity" evidence="22">
    <location>
        <begin position="2280"/>
        <end position="2294"/>
    </location>
</feature>
<evidence type="ECO:0000259" key="23">
    <source>
        <dbReference type="PROSITE" id="PS50016"/>
    </source>
</evidence>
<evidence type="ECO:0000256" key="13">
    <source>
        <dbReference type="ARBA" id="ARBA00022853"/>
    </source>
</evidence>
<dbReference type="Gene3D" id="1.10.10.10">
    <property type="entry name" value="Winged helix-like DNA-binding domain superfamily/Winged helix DNA-binding domain"/>
    <property type="match status" value="2"/>
</dbReference>
<feature type="compositionally biased region" description="Basic and acidic residues" evidence="22">
    <location>
        <begin position="1677"/>
        <end position="1712"/>
    </location>
</feature>
<sequence>MVELANPLYTEWILEAIQKIKRQKQRPSEERICHAVATLHRLDKRTVLEQLELSVHDGSILKVTNKGSVSYKDPEHPGRGVSSSTSSLKPVSANLSVPLSKGSIWNPSDLRHVDWNKILRRAIEGLDDNHGSSLKNIQRYLRNQDDLSHVLDNPGFQQRLRLSAKRAVNNGRLEKNGPLYRLNQGGSGAEGRSQRCPGASPLALQCVTLLPHESDQLRADPIPICSFCFSPQLRADPIPICSFCFSPQLRADPIPICSFCFSPQLRADPIPICSFCFSPQLRADPIPICSFCFSPQLRPDPIPICSFCFSPQLRADPIPICSFCFSPQLRADPIPICSFCLGTKESNRDKRPEQLLSCADCGSSGHPSCLKFSPELTTNVKRLRWQCIECKTCSSCRIQGKNAREMTEGVTSMQQQGSHHTAPHMPPVSLQDEMLFCDSCDRGFHMECCNPPLSRMPKGTWVCQVCRPKENGKKLLHKKADEIKRRYAKPIGRPRNKLKHRMSVSSGDGSMLARGGSGSPGRGQTLTVCSTPSSGHAASVKDATDRLAVATSDPCWAGDAVTFTTQFTTSSSTPSTTPPLTPTSSSSTPAVTLTVNKKTKGLIDGLSKFFTPSPVGRRSSRAGEIIDPSALKGSQSCSPARKKPDTPPKLWKLTPSQSVVGLAAKSDTTPSQKLTTTTISPCTLPPPPPPTSLGHSPTTSLVSSSSTSANSPQSSSSQSSVPSITSLSNHNQLKGLFDGLSHIYATQGQSRKKGLPCYAPPKRRHRKQDLGSCATASKIYPLIPHPPQQRLGKKEMTKNRLLLSSHSSHPRPGRPRGRPFKVVSHFRRSPFLKKHRTLGRLRCRVTPQKGPQETPGKGDMTDEGRIKAEHDHGCEGELRVKQEPGFVAVSREHVTEEDVEIFTQVQELSSQRNGTMTITDSGRYPAVIEFGKYEIQTWHSSPYPPEYSRLQKLYLCEFCLKYMRCKNILQRHAKKCGWFQPPANEIYRKDDLSVFEVDGNVSKLFCQNLCLLAKLFLDHKTLYYDVEPFLFYILTKNDEKGCHLVGYFSKEKLCQQKYNVSCIMIMPQYQRQGFGRFLIDFSYLLTRQEGQAGSPEKPLSDLGRLSYLAYWKSVMVEYLYKQPDKHISVKGISRATGMCPHDIAATLQHLCMIDRQNGRFVVIRRERLIQRHMEKLRASPRLNQVDPDALHWTPSPRLNQVDPDALHWTPSPRLNQVDPDALHWTPAVALNAVLSEEERELEMDAERLKEQASWENEERAVSYLVTSIHHPRPPTKVYSKNPFRTYERRPTTAGDQRLHDSEECSDDEDEDDSDGSPPILTKAHAMFGVKRKRERAERAVMLKKRGRKRRRINSSVTTETISETTEVLNEPFDNSEDERPMPLLERTCRVGEMEEEEAEGLRKPVKRRRGRPRLEKNIDRDNREHWNEVLSKKPGRPRAVKRKKGWPKGVKRGPPKWRLKKERKMGFKLNLYTPPETPLEAEEPHIQAEEPKEEPEDQDKASTITEEGSEPGRDLAGRDTDMDKRLPSEPHSPMEEESPSKLSSPGVSPVASPMASSPVPSPMASRASSPVFSPVGSAMGSPVRSPICDEPPEEDPQDSEHGDSQAPSPSKQLDHSTERSAEDDEEATHLDADDEDESRMESTAEPEKEERKQEPEPCQEPPEAESCTTLTFLHPNDNNKDSERRQEGSEGMAYRREVERPANTGDERRDGIQEQAPTAVAAVDSDHPVDSESEESSSQEAPRQPQQTERDRERLAALNPSAVLRDREEDRETAQAVQSLTQETARDTETPQDSSSSVFHQEASHSLKTHPMVPHSPPHTLTSLDEGCPQSDHSSPLSSAHSHPSQSVRSVSSPAVSILESSGGSSSGSGAGGGYTQISPDHGSSGGASISVPSSLHNMETSPMMDVPSVSDHSSQQVVDSGFSDLGSIESTTENYENPSSYDSTLGGSICGGAGGPGGPGGPPQNSCSYGPLPPSGLVQSSCAVSQQMGGVNPGSCGMIQQNSLSSPQHCNVKSPQGCVVVVERPPSNGQHSQRTQHSHSQHSQHSHSQTITHNPHGHTRHTITPHNQHPQHNQPHSTPHNQHSQITQHNPHTHPEHSQPHGVHHNQHSLHNQHGQHSLHNQHGQHSLHNQHGQHSLHNQHSHSQQQAMTQCGMPTNFTAPIQLADIPESGNPNLSSIYERMNQEGYGSGHYSQPSATFSLAKLQQLTNTLIDHPHSLPFNHSASHSHPITSYANSTSLSSHSQHSGMVSLSQSPHPGHPRPHGVSPHPGGPQVQVQATMTPPLTSPQPLSSPQMMLQRNAMGIPNIPTSQWTLQAQMAPGGPKGPTHIAMRSKSAASGLSSHPHHQQQMYSHTRGPPQTVTMQAPSSRTLAAMPRGMNMGTVNIMPAPGNPYNHAVSVNSMNMPSAAINHAMNGYHVTTQGPTMMAANGGYHSNQMSGHQMTAAYMNQSPGAQYASMQMGMMGTQPYPQQPMQAPPHSNMYSSAGQHGYMTNTGPMSKQTLKGPFIRR</sequence>
<dbReference type="Pfam" id="PF21524">
    <property type="entry name" value="SAMD1_WH"/>
    <property type="match status" value="1"/>
</dbReference>
<feature type="compositionally biased region" description="Low complexity" evidence="22">
    <location>
        <begin position="2065"/>
        <end position="2084"/>
    </location>
</feature>
<keyword evidence="12" id="KW-0832">Ubl conjugation</keyword>
<keyword evidence="8" id="KW-0479">Metal-binding</keyword>
<dbReference type="GO" id="GO:0010484">
    <property type="term" value="F:histone H3 acetyltransferase activity"/>
    <property type="evidence" value="ECO:0007669"/>
    <property type="project" value="TreeGrafter"/>
</dbReference>
<protein>
    <recommendedName>
        <fullName evidence="3">histone acetyltransferase</fullName>
        <ecNumber evidence="3">2.3.1.48</ecNumber>
    </recommendedName>
</protein>
<dbReference type="InterPro" id="IPR013083">
    <property type="entry name" value="Znf_RING/FYVE/PHD"/>
</dbReference>
<dbReference type="InterPro" id="IPR048589">
    <property type="entry name" value="SAMD1-like_WH"/>
</dbReference>
<feature type="compositionally biased region" description="Low complexity" evidence="22">
    <location>
        <begin position="1543"/>
        <end position="1571"/>
    </location>
</feature>
<feature type="compositionally biased region" description="Basic residues" evidence="22">
    <location>
        <begin position="2035"/>
        <end position="2046"/>
    </location>
</feature>
<evidence type="ECO:0000256" key="18">
    <source>
        <dbReference type="ARBA" id="ARBA00048017"/>
    </source>
</evidence>
<comment type="similarity">
    <text evidence="2">Belongs to the MYST (SAS/MOZ) family.</text>
</comment>
<feature type="compositionally biased region" description="Basic and acidic residues" evidence="22">
    <location>
        <begin position="1285"/>
        <end position="1302"/>
    </location>
</feature>
<dbReference type="GO" id="GO:0070776">
    <property type="term" value="C:MOZ/MORF histone acetyltransferase complex"/>
    <property type="evidence" value="ECO:0007669"/>
    <property type="project" value="TreeGrafter"/>
</dbReference>
<evidence type="ECO:0000256" key="11">
    <source>
        <dbReference type="ARBA" id="ARBA00022833"/>
    </source>
</evidence>
<feature type="region of interest" description="Disordered" evidence="22">
    <location>
        <begin position="1395"/>
        <end position="1973"/>
    </location>
</feature>
<dbReference type="GO" id="GO:0006357">
    <property type="term" value="P:regulation of transcription by RNA polymerase II"/>
    <property type="evidence" value="ECO:0007669"/>
    <property type="project" value="TreeGrafter"/>
</dbReference>
<dbReference type="InterPro" id="IPR050603">
    <property type="entry name" value="MYST_HAT"/>
</dbReference>
<dbReference type="SUPFAM" id="SSF57903">
    <property type="entry name" value="FYVE/PHD zinc finger"/>
    <property type="match status" value="1"/>
</dbReference>
<feature type="region of interest" description="Disordered" evidence="22">
    <location>
        <begin position="2223"/>
        <end position="2294"/>
    </location>
</feature>
<dbReference type="SUPFAM" id="SSF46785">
    <property type="entry name" value="Winged helix' DNA-binding domain"/>
    <property type="match status" value="1"/>
</dbReference>
<feature type="compositionally biased region" description="Gly residues" evidence="22">
    <location>
        <begin position="1865"/>
        <end position="1875"/>
    </location>
</feature>
<keyword evidence="10 20" id="KW-0863">Zinc-finger</keyword>
<keyword evidence="13" id="KW-0156">Chromatin regulator</keyword>
<feature type="region of interest" description="Disordered" evidence="22">
    <location>
        <begin position="612"/>
        <end position="726"/>
    </location>
</feature>
<dbReference type="InterPro" id="IPR016181">
    <property type="entry name" value="Acyl_CoA_acyltransferase"/>
</dbReference>
<dbReference type="Proteomes" id="UP001652741">
    <property type="component" value="Chromosome ssa01"/>
</dbReference>
<feature type="compositionally biased region" description="Basic and acidic residues" evidence="22">
    <location>
        <begin position="1412"/>
        <end position="1431"/>
    </location>
</feature>
<evidence type="ECO:0000313" key="29">
    <source>
        <dbReference type="RefSeq" id="XP_014067810.2"/>
    </source>
</evidence>
<keyword evidence="17" id="KW-0012">Acyltransferase</keyword>
<evidence type="ECO:0000259" key="25">
    <source>
        <dbReference type="PROSITE" id="PS51726"/>
    </source>
</evidence>
<dbReference type="PANTHER" id="PTHR10615">
    <property type="entry name" value="HISTONE ACETYLTRANSFERASE"/>
    <property type="match status" value="1"/>
</dbReference>
<evidence type="ECO:0000256" key="19">
    <source>
        <dbReference type="PIRSR" id="PIRSR602717-51"/>
    </source>
</evidence>
<accession>A0A1S3STZ3</accession>
<feature type="domain" description="SAMD1-like winged helix (WH)" evidence="26">
    <location>
        <begin position="1"/>
        <end position="77"/>
    </location>
</feature>
<keyword evidence="9" id="KW-0677">Repeat</keyword>
<gene>
    <name evidence="28 29" type="primary">LOC106611767</name>
</gene>
<dbReference type="RefSeq" id="XP_014067810.2">
    <property type="nucleotide sequence ID" value="XM_014212335.2"/>
</dbReference>
<keyword evidence="21" id="KW-0175">Coiled coil</keyword>
<keyword evidence="15" id="KW-0010">Activator</keyword>
<feature type="active site" description="Proton donor/acceptor" evidence="19">
    <location>
        <position position="1096"/>
    </location>
</feature>
<dbReference type="InterPro" id="IPR036390">
    <property type="entry name" value="WH_DNA-bd_sf"/>
</dbReference>
<dbReference type="Pfam" id="PF00628">
    <property type="entry name" value="PHD"/>
    <property type="match status" value="2"/>
</dbReference>
<dbReference type="Gene3D" id="3.30.40.10">
    <property type="entry name" value="Zinc/RING finger domain, C3HC4 (zinc finger)"/>
    <property type="match status" value="1"/>
</dbReference>
<evidence type="ECO:0000256" key="10">
    <source>
        <dbReference type="ARBA" id="ARBA00022771"/>
    </source>
</evidence>
<feature type="region of interest" description="Disordered" evidence="22">
    <location>
        <begin position="1270"/>
        <end position="1320"/>
    </location>
</feature>
<keyword evidence="27" id="KW-1185">Reference proteome</keyword>
<feature type="compositionally biased region" description="Acidic residues" evidence="22">
    <location>
        <begin position="1303"/>
        <end position="1314"/>
    </location>
</feature>
<feature type="coiled-coil region" evidence="21">
    <location>
        <begin position="1231"/>
        <end position="1258"/>
    </location>
</feature>
<dbReference type="KEGG" id="sasa:106611767"/>
<feature type="region of interest" description="Disordered" evidence="22">
    <location>
        <begin position="748"/>
        <end position="772"/>
    </location>
</feature>
<dbReference type="GeneID" id="106611767"/>
<feature type="compositionally biased region" description="Gly residues" evidence="22">
    <location>
        <begin position="1949"/>
        <end position="1959"/>
    </location>
</feature>
<dbReference type="Gene3D" id="3.30.60.60">
    <property type="entry name" value="N-acetyl transferase-like"/>
    <property type="match status" value="1"/>
</dbReference>
<dbReference type="SMART" id="SM00526">
    <property type="entry name" value="H15"/>
    <property type="match status" value="1"/>
</dbReference>
<keyword evidence="14" id="KW-0007">Acetylation</keyword>
<evidence type="ECO:0000256" key="5">
    <source>
        <dbReference type="ARBA" id="ARBA00022499"/>
    </source>
</evidence>
<dbReference type="GO" id="GO:0005634">
    <property type="term" value="C:nucleus"/>
    <property type="evidence" value="ECO:0007669"/>
    <property type="project" value="UniProtKB-SubCell"/>
</dbReference>
<evidence type="ECO:0000259" key="26">
    <source>
        <dbReference type="PROSITE" id="PS52014"/>
    </source>
</evidence>
<feature type="region of interest" description="Disordered" evidence="22">
    <location>
        <begin position="498"/>
        <end position="523"/>
    </location>
</feature>
<evidence type="ECO:0000256" key="15">
    <source>
        <dbReference type="ARBA" id="ARBA00023159"/>
    </source>
</evidence>
<dbReference type="PROSITE" id="PS50016">
    <property type="entry name" value="ZF_PHD_2"/>
    <property type="match status" value="2"/>
</dbReference>
<keyword evidence="6" id="KW-0597">Phosphoprotein</keyword>
<keyword evidence="11" id="KW-0862">Zinc</keyword>
<dbReference type="CDD" id="cd15527">
    <property type="entry name" value="PHD2_KAT6A_6B"/>
    <property type="match status" value="1"/>
</dbReference>
<evidence type="ECO:0000259" key="24">
    <source>
        <dbReference type="PROSITE" id="PS51504"/>
    </source>
</evidence>
<dbReference type="InterPro" id="IPR001965">
    <property type="entry name" value="Znf_PHD"/>
</dbReference>
<dbReference type="Pfam" id="PF17772">
    <property type="entry name" value="zf-MYST"/>
    <property type="match status" value="1"/>
</dbReference>
<evidence type="ECO:0000256" key="16">
    <source>
        <dbReference type="ARBA" id="ARBA00023242"/>
    </source>
</evidence>
<evidence type="ECO:0000256" key="17">
    <source>
        <dbReference type="ARBA" id="ARBA00023315"/>
    </source>
</evidence>
<feature type="compositionally biased region" description="Low complexity" evidence="22">
    <location>
        <begin position="692"/>
        <end position="726"/>
    </location>
</feature>
<evidence type="ECO:0000256" key="6">
    <source>
        <dbReference type="ARBA" id="ARBA00022553"/>
    </source>
</evidence>
<evidence type="ECO:0000256" key="4">
    <source>
        <dbReference type="ARBA" id="ARBA00022491"/>
    </source>
</evidence>
<dbReference type="InterPro" id="IPR005818">
    <property type="entry name" value="Histone_H1/H5_H15"/>
</dbReference>
<feature type="compositionally biased region" description="Low complexity" evidence="22">
    <location>
        <begin position="1906"/>
        <end position="1921"/>
    </location>
</feature>
<feature type="compositionally biased region" description="Basic and acidic residues" evidence="22">
    <location>
        <begin position="1764"/>
        <end position="1773"/>
    </location>
</feature>
<evidence type="ECO:0000256" key="22">
    <source>
        <dbReference type="SAM" id="MobiDB-lite"/>
    </source>
</evidence>
<feature type="compositionally biased region" description="Polar residues" evidence="22">
    <location>
        <begin position="2223"/>
        <end position="2236"/>
    </location>
</feature>
<feature type="compositionally biased region" description="Polar residues" evidence="22">
    <location>
        <begin position="1929"/>
        <end position="1946"/>
    </location>
</feature>
<keyword evidence="16" id="KW-0539">Nucleus</keyword>
<keyword evidence="4" id="KW-0678">Repressor</keyword>
<evidence type="ECO:0000256" key="3">
    <source>
        <dbReference type="ARBA" id="ARBA00013184"/>
    </source>
</evidence>
<evidence type="ECO:0000256" key="14">
    <source>
        <dbReference type="ARBA" id="ARBA00022990"/>
    </source>
</evidence>
<dbReference type="GO" id="GO:0006334">
    <property type="term" value="P:nucleosome assembly"/>
    <property type="evidence" value="ECO:0007669"/>
    <property type="project" value="InterPro"/>
</dbReference>
<dbReference type="Gene3D" id="3.40.630.30">
    <property type="match status" value="1"/>
</dbReference>
<dbReference type="EC" id="2.3.1.48" evidence="3"/>
<dbReference type="GO" id="GO:0008270">
    <property type="term" value="F:zinc ion binding"/>
    <property type="evidence" value="ECO:0007669"/>
    <property type="project" value="UniProtKB-KW"/>
</dbReference>
<evidence type="ECO:0000256" key="20">
    <source>
        <dbReference type="PROSITE-ProRule" id="PRU00146"/>
    </source>
</evidence>
<dbReference type="GO" id="GO:0003712">
    <property type="term" value="F:transcription coregulator activity"/>
    <property type="evidence" value="ECO:0007669"/>
    <property type="project" value="TreeGrafter"/>
</dbReference>
<dbReference type="PROSITE" id="PS51726">
    <property type="entry name" value="MYST_HAT"/>
    <property type="match status" value="1"/>
</dbReference>
<organism evidence="27 29">
    <name type="scientific">Salmo salar</name>
    <name type="common">Atlantic salmon</name>
    <dbReference type="NCBI Taxonomy" id="8030"/>
    <lineage>
        <taxon>Eukaryota</taxon>
        <taxon>Metazoa</taxon>
        <taxon>Chordata</taxon>
        <taxon>Craniata</taxon>
        <taxon>Vertebrata</taxon>
        <taxon>Euteleostomi</taxon>
        <taxon>Actinopterygii</taxon>
        <taxon>Neopterygii</taxon>
        <taxon>Teleostei</taxon>
        <taxon>Protacanthopterygii</taxon>
        <taxon>Salmoniformes</taxon>
        <taxon>Salmonidae</taxon>
        <taxon>Salmoninae</taxon>
        <taxon>Salmo</taxon>
    </lineage>
</organism>
<keyword evidence="5" id="KW-1017">Isopeptide bond</keyword>
<evidence type="ECO:0000313" key="28">
    <source>
        <dbReference type="RefSeq" id="XP_014067802.2"/>
    </source>
</evidence>
<feature type="compositionally biased region" description="Basic and acidic residues" evidence="22">
    <location>
        <begin position="1639"/>
        <end position="1655"/>
    </location>
</feature>
<dbReference type="GO" id="GO:0000786">
    <property type="term" value="C:nucleosome"/>
    <property type="evidence" value="ECO:0007669"/>
    <property type="project" value="InterPro"/>
</dbReference>
<dbReference type="GO" id="GO:0003677">
    <property type="term" value="F:DNA binding"/>
    <property type="evidence" value="ECO:0007669"/>
    <property type="project" value="InterPro"/>
</dbReference>